<dbReference type="RefSeq" id="WP_089374687.1">
    <property type="nucleotide sequence ID" value="NZ_FZOA01000002.1"/>
</dbReference>
<dbReference type="InterPro" id="IPR013429">
    <property type="entry name" value="Regulatory_FmdB_Zinc_ribbon"/>
</dbReference>
<dbReference type="AlphaFoldDB" id="A0A238YDV1"/>
<evidence type="ECO:0000313" key="3">
    <source>
        <dbReference type="EMBL" id="SNR69405.1"/>
    </source>
</evidence>
<name>A0A238YDV1_9PROT</name>
<sequence>MPMYEYRCDECGVFSALGKMSTSSDPVICPDCGELSERILSAPRLAIMGKAQRSAHERNEKSAHEPRSTRRSSCGCSGTHTCSSSSTSKKSAQGKEKGSLLQMQTKKTARPWMLGH</sequence>
<dbReference type="EMBL" id="FZOA01000002">
    <property type="protein sequence ID" value="SNR69405.1"/>
    <property type="molecule type" value="Genomic_DNA"/>
</dbReference>
<organism evidence="3 4">
    <name type="scientific">Methylobacillus rhizosphaerae</name>
    <dbReference type="NCBI Taxonomy" id="551994"/>
    <lineage>
        <taxon>Bacteria</taxon>
        <taxon>Pseudomonadati</taxon>
        <taxon>Pseudomonadota</taxon>
        <taxon>Betaproteobacteria</taxon>
        <taxon>Nitrosomonadales</taxon>
        <taxon>Methylophilaceae</taxon>
        <taxon>Methylobacillus</taxon>
    </lineage>
</organism>
<dbReference type="Pfam" id="PF09723">
    <property type="entry name" value="Zn_ribbon_8"/>
    <property type="match status" value="1"/>
</dbReference>
<feature type="region of interest" description="Disordered" evidence="1">
    <location>
        <begin position="47"/>
        <end position="116"/>
    </location>
</feature>
<dbReference type="OrthoDB" id="9813321at2"/>
<proteinExistence type="predicted"/>
<evidence type="ECO:0000259" key="2">
    <source>
        <dbReference type="SMART" id="SM00834"/>
    </source>
</evidence>
<protein>
    <submittedName>
        <fullName evidence="3">Putative regulatory protein, FmdB family</fullName>
    </submittedName>
</protein>
<accession>A0A238YDV1</accession>
<evidence type="ECO:0000313" key="4">
    <source>
        <dbReference type="Proteomes" id="UP000198305"/>
    </source>
</evidence>
<dbReference type="SMART" id="SM00834">
    <property type="entry name" value="CxxC_CXXC_SSSS"/>
    <property type="match status" value="1"/>
</dbReference>
<feature type="compositionally biased region" description="Basic and acidic residues" evidence="1">
    <location>
        <begin position="54"/>
        <end position="68"/>
    </location>
</feature>
<dbReference type="NCBIfam" id="TIGR02605">
    <property type="entry name" value="CxxC_CxxC_SSSS"/>
    <property type="match status" value="1"/>
</dbReference>
<feature type="domain" description="Putative regulatory protein FmdB zinc ribbon" evidence="2">
    <location>
        <begin position="1"/>
        <end position="41"/>
    </location>
</feature>
<gene>
    <name evidence="3" type="ORF">SAMN05192560_0534</name>
</gene>
<feature type="compositionally biased region" description="Low complexity" evidence="1">
    <location>
        <begin position="71"/>
        <end position="91"/>
    </location>
</feature>
<keyword evidence="4" id="KW-1185">Reference proteome</keyword>
<evidence type="ECO:0000256" key="1">
    <source>
        <dbReference type="SAM" id="MobiDB-lite"/>
    </source>
</evidence>
<reference evidence="4" key="1">
    <citation type="submission" date="2017-06" db="EMBL/GenBank/DDBJ databases">
        <authorList>
            <person name="Varghese N."/>
            <person name="Submissions S."/>
        </authorList>
    </citation>
    <scope>NUCLEOTIDE SEQUENCE [LARGE SCALE GENOMIC DNA]</scope>
    <source>
        <strain evidence="4">Ca-68</strain>
    </source>
</reference>
<dbReference type="Proteomes" id="UP000198305">
    <property type="component" value="Unassembled WGS sequence"/>
</dbReference>